<dbReference type="AlphaFoldDB" id="A0A975D6W6"/>
<dbReference type="InterPro" id="IPR016032">
    <property type="entry name" value="Sig_transdc_resp-reg_C-effctor"/>
</dbReference>
<dbReference type="PANTHER" id="PTHR44688:SF16">
    <property type="entry name" value="DNA-BINDING TRANSCRIPTIONAL ACTIVATOR DEVR_DOSR"/>
    <property type="match status" value="1"/>
</dbReference>
<dbReference type="PANTHER" id="PTHR44688">
    <property type="entry name" value="DNA-BINDING TRANSCRIPTIONAL ACTIVATOR DEVR_DOSR"/>
    <property type="match status" value="1"/>
</dbReference>
<accession>A0A975D6W6</accession>
<dbReference type="Gene3D" id="1.10.10.10">
    <property type="entry name" value="Winged helix-like DNA-binding domain superfamily/Winged helix DNA-binding domain"/>
    <property type="match status" value="1"/>
</dbReference>
<dbReference type="EMBL" id="CP059319">
    <property type="protein sequence ID" value="QTH24112.1"/>
    <property type="molecule type" value="Genomic_DNA"/>
</dbReference>
<dbReference type="CDD" id="cd06170">
    <property type="entry name" value="LuxR_C_like"/>
    <property type="match status" value="1"/>
</dbReference>
<dbReference type="Gene3D" id="3.10.180.10">
    <property type="entry name" value="2,3-Dihydroxybiphenyl 1,2-Dioxygenase, domain 1"/>
    <property type="match status" value="1"/>
</dbReference>
<dbReference type="Proteomes" id="UP000664914">
    <property type="component" value="Chromosome"/>
</dbReference>
<dbReference type="SUPFAM" id="SSF54593">
    <property type="entry name" value="Glyoxalase/Bleomycin resistance protein/Dihydroxybiphenyl dioxygenase"/>
    <property type="match status" value="1"/>
</dbReference>
<reference evidence="7" key="2">
    <citation type="submission" date="2021-04" db="EMBL/GenBank/DDBJ databases">
        <title>Isolation and genomic analysis of the ibuprofen-degrading bacterium Sphingomonas strain MPO218.</title>
        <authorList>
            <person name="Aulestia M."/>
            <person name="Flores A."/>
            <person name="Mangas E.L."/>
            <person name="Perez-Pulido A.J."/>
            <person name="Santero E."/>
            <person name="Camacho E.M."/>
        </authorList>
    </citation>
    <scope>NUCLEOTIDE SEQUENCE</scope>
    <source>
        <strain evidence="7">MPO218</strain>
    </source>
</reference>
<feature type="domain" description="HTH luxR-type" evidence="5">
    <location>
        <begin position="18"/>
        <end position="83"/>
    </location>
</feature>
<dbReference type="InterPro" id="IPR036388">
    <property type="entry name" value="WH-like_DNA-bd_sf"/>
</dbReference>
<evidence type="ECO:0000313" key="7">
    <source>
        <dbReference type="EMBL" id="QTH24112.1"/>
    </source>
</evidence>
<dbReference type="PROSITE" id="PS51819">
    <property type="entry name" value="VOC"/>
    <property type="match status" value="1"/>
</dbReference>
<dbReference type="CDD" id="cd06587">
    <property type="entry name" value="VOC"/>
    <property type="match status" value="1"/>
</dbReference>
<dbReference type="SMART" id="SM00421">
    <property type="entry name" value="HTH_LUXR"/>
    <property type="match status" value="1"/>
</dbReference>
<keyword evidence="2" id="KW-0238">DNA-binding</keyword>
<evidence type="ECO:0000256" key="4">
    <source>
        <dbReference type="SAM" id="MobiDB-lite"/>
    </source>
</evidence>
<name>A0A975D6W6_9SPHN</name>
<keyword evidence="1" id="KW-0805">Transcription regulation</keyword>
<evidence type="ECO:0000256" key="2">
    <source>
        <dbReference type="ARBA" id="ARBA00023125"/>
    </source>
</evidence>
<organism evidence="7 8">
    <name type="scientific">Rhizorhabdus wittichii</name>
    <dbReference type="NCBI Taxonomy" id="160791"/>
    <lineage>
        <taxon>Bacteria</taxon>
        <taxon>Pseudomonadati</taxon>
        <taxon>Pseudomonadota</taxon>
        <taxon>Alphaproteobacteria</taxon>
        <taxon>Sphingomonadales</taxon>
        <taxon>Sphingomonadaceae</taxon>
        <taxon>Rhizorhabdus</taxon>
    </lineage>
</organism>
<gene>
    <name evidence="7" type="ORF">HRJ34_11735</name>
</gene>
<evidence type="ECO:0000259" key="6">
    <source>
        <dbReference type="PROSITE" id="PS51819"/>
    </source>
</evidence>
<dbReference type="SUPFAM" id="SSF46894">
    <property type="entry name" value="C-terminal effector domain of the bipartite response regulators"/>
    <property type="match status" value="1"/>
</dbReference>
<feature type="domain" description="VOC" evidence="6">
    <location>
        <begin position="101"/>
        <end position="214"/>
    </location>
</feature>
<evidence type="ECO:0000256" key="1">
    <source>
        <dbReference type="ARBA" id="ARBA00023015"/>
    </source>
</evidence>
<proteinExistence type="predicted"/>
<protein>
    <submittedName>
        <fullName evidence="7">VOC family protein</fullName>
    </submittedName>
</protein>
<sequence>MAHSGEPTTGRRTGKRGRPRHPDILTPAEWRVADAIRHGMSGPEIARRRGISINAVKYHVANILAKVGLRRRAELRAWTGISGDSALNAREVGMETPLLGPIGQISRQVKDIAAARSWYGEVLGLEHLYSFGDIAFFDCGGIRLFLTEERDGAEGESVLYFQVSDIRLTHLALESAGVEFIAAPHLIHRHEDGTEEWMAFFKDNEGRTLALMTRVKADSPDIA</sequence>
<reference evidence="7" key="1">
    <citation type="submission" date="2020-07" db="EMBL/GenBank/DDBJ databases">
        <authorList>
            <person name="Camacho E."/>
        </authorList>
    </citation>
    <scope>NUCLEOTIDE SEQUENCE</scope>
    <source>
        <strain evidence="7">MPO218</strain>
    </source>
</reference>
<keyword evidence="3" id="KW-0804">Transcription</keyword>
<dbReference type="InterPro" id="IPR000792">
    <property type="entry name" value="Tscrpt_reg_LuxR_C"/>
</dbReference>
<evidence type="ECO:0000259" key="5">
    <source>
        <dbReference type="PROSITE" id="PS50043"/>
    </source>
</evidence>
<dbReference type="RefSeq" id="WP_081876193.1">
    <property type="nucleotide sequence ID" value="NZ_CP059319.1"/>
</dbReference>
<dbReference type="GO" id="GO:0006355">
    <property type="term" value="P:regulation of DNA-templated transcription"/>
    <property type="evidence" value="ECO:0007669"/>
    <property type="project" value="InterPro"/>
</dbReference>
<dbReference type="Pfam" id="PF00196">
    <property type="entry name" value="GerE"/>
    <property type="match status" value="1"/>
</dbReference>
<feature type="region of interest" description="Disordered" evidence="4">
    <location>
        <begin position="1"/>
        <end position="24"/>
    </location>
</feature>
<dbReference type="PROSITE" id="PS50043">
    <property type="entry name" value="HTH_LUXR_2"/>
    <property type="match status" value="1"/>
</dbReference>
<dbReference type="Pfam" id="PF00903">
    <property type="entry name" value="Glyoxalase"/>
    <property type="match status" value="1"/>
</dbReference>
<dbReference type="InterPro" id="IPR004360">
    <property type="entry name" value="Glyas_Fos-R_dOase_dom"/>
</dbReference>
<evidence type="ECO:0000313" key="8">
    <source>
        <dbReference type="Proteomes" id="UP000664914"/>
    </source>
</evidence>
<dbReference type="InterPro" id="IPR037523">
    <property type="entry name" value="VOC_core"/>
</dbReference>
<evidence type="ECO:0000256" key="3">
    <source>
        <dbReference type="ARBA" id="ARBA00023163"/>
    </source>
</evidence>
<dbReference type="GO" id="GO:0003677">
    <property type="term" value="F:DNA binding"/>
    <property type="evidence" value="ECO:0007669"/>
    <property type="project" value="UniProtKB-KW"/>
</dbReference>
<dbReference type="InterPro" id="IPR029068">
    <property type="entry name" value="Glyas_Bleomycin-R_OHBP_Dase"/>
</dbReference>